<feature type="compositionally biased region" description="Low complexity" evidence="1">
    <location>
        <begin position="273"/>
        <end position="282"/>
    </location>
</feature>
<sequence>MNYFKKKLRPLTSGFINQAATTTTSGNQQQRGHHNKDLEDDLYDEYVVEAPPHPSELLALGVEPTEIDINDPDKLRELYRKAKEEGKDKKTNSVLLARARQKEEIEEKKRTREEWKFFDSLTSRVEQVVKESQKNLDHWKESSAVSELTEPDYELRQTADEVFRSVTAAKLEKGANDWIDFDEDSGTSSKKKDQNNNKDNSTTNQEEGGDFDEFGCPKRRASSSVNESQNIVVKELLEDFGIDLRTAKQREALEKRQRQEEEEREKERKKLEAAAAAAAQLANSQPANKLDATTTKIVARPRPRPKNSKEEPERQESSSSSNPAKPLELDPFDTSFVAAKTPELEQVVAAETIPTDTNNTKTTKSEQTTDRKPEQAKFVDPFDTSYVNL</sequence>
<feature type="compositionally biased region" description="Polar residues" evidence="1">
    <location>
        <begin position="283"/>
        <end position="296"/>
    </location>
</feature>
<feature type="compositionally biased region" description="Basic and acidic residues" evidence="1">
    <location>
        <begin position="363"/>
        <end position="377"/>
    </location>
</feature>
<dbReference type="EMBL" id="GGYP01001220">
    <property type="protein sequence ID" value="MDE45991.1"/>
    <property type="molecule type" value="Transcribed_RNA"/>
</dbReference>
<feature type="compositionally biased region" description="Basic and acidic residues" evidence="1">
    <location>
        <begin position="307"/>
        <end position="316"/>
    </location>
</feature>
<proteinExistence type="predicted"/>
<feature type="compositionally biased region" description="Polar residues" evidence="1">
    <location>
        <begin position="15"/>
        <end position="30"/>
    </location>
</feature>
<gene>
    <name evidence="2" type="ORF">g.18965</name>
</gene>
<dbReference type="AlphaFoldDB" id="A0A6G1S6Z4"/>
<reference evidence="2" key="1">
    <citation type="submission" date="2018-10" db="EMBL/GenBank/DDBJ databases">
        <title>Transcriptome assembly of Aceria tosichella (Wheat curl mite) Type 2.</title>
        <authorList>
            <person name="Scully E.D."/>
            <person name="Geib S.M."/>
            <person name="Palmer N.A."/>
            <person name="Gupta A.K."/>
            <person name="Sarath G."/>
            <person name="Tatineni S."/>
        </authorList>
    </citation>
    <scope>NUCLEOTIDE SEQUENCE</scope>
    <source>
        <strain evidence="2">LincolnNE</strain>
    </source>
</reference>
<accession>A0A6G1S6Z4</accession>
<feature type="region of interest" description="Disordered" evidence="1">
    <location>
        <begin position="252"/>
        <end position="332"/>
    </location>
</feature>
<feature type="region of interest" description="Disordered" evidence="1">
    <location>
        <begin position="175"/>
        <end position="230"/>
    </location>
</feature>
<feature type="region of interest" description="Disordered" evidence="1">
    <location>
        <begin position="132"/>
        <end position="152"/>
    </location>
</feature>
<name>A0A6G1S6Z4_9ACAR</name>
<feature type="compositionally biased region" description="Basic and acidic residues" evidence="1">
    <location>
        <begin position="252"/>
        <end position="272"/>
    </location>
</feature>
<evidence type="ECO:0000313" key="2">
    <source>
        <dbReference type="EMBL" id="MDE45991.1"/>
    </source>
</evidence>
<organism evidence="2">
    <name type="scientific">Aceria tosichella</name>
    <name type="common">wheat curl mite</name>
    <dbReference type="NCBI Taxonomy" id="561515"/>
    <lineage>
        <taxon>Eukaryota</taxon>
        <taxon>Metazoa</taxon>
        <taxon>Ecdysozoa</taxon>
        <taxon>Arthropoda</taxon>
        <taxon>Chelicerata</taxon>
        <taxon>Arachnida</taxon>
        <taxon>Acari</taxon>
        <taxon>Acariformes</taxon>
        <taxon>Trombidiformes</taxon>
        <taxon>Prostigmata</taxon>
        <taxon>Eupodina</taxon>
        <taxon>Eriophyoidea</taxon>
        <taxon>Eriophyidae</taxon>
        <taxon>Eriophyinae</taxon>
        <taxon>Aceriini</taxon>
        <taxon>Aceria</taxon>
    </lineage>
</organism>
<feature type="region of interest" description="Disordered" evidence="1">
    <location>
        <begin position="348"/>
        <end position="389"/>
    </location>
</feature>
<feature type="compositionally biased region" description="Basic and acidic residues" evidence="1">
    <location>
        <begin position="132"/>
        <end position="141"/>
    </location>
</feature>
<feature type="region of interest" description="Disordered" evidence="1">
    <location>
        <begin position="15"/>
        <end position="37"/>
    </location>
</feature>
<evidence type="ECO:0000256" key="1">
    <source>
        <dbReference type="SAM" id="MobiDB-lite"/>
    </source>
</evidence>
<protein>
    <submittedName>
        <fullName evidence="2">Uncharacterized protein</fullName>
    </submittedName>
</protein>